<evidence type="ECO:0000313" key="2">
    <source>
        <dbReference type="Ensembl" id="ENSSSUP00005027166.1"/>
    </source>
</evidence>
<reference evidence="2" key="1">
    <citation type="submission" date="2025-08" db="UniProtKB">
        <authorList>
            <consortium name="Ensembl"/>
        </authorList>
    </citation>
    <scope>IDENTIFICATION</scope>
</reference>
<organism evidence="2 3">
    <name type="scientific">Suricata suricatta</name>
    <name type="common">Meerkat</name>
    <dbReference type="NCBI Taxonomy" id="37032"/>
    <lineage>
        <taxon>Eukaryota</taxon>
        <taxon>Metazoa</taxon>
        <taxon>Chordata</taxon>
        <taxon>Craniata</taxon>
        <taxon>Vertebrata</taxon>
        <taxon>Euteleostomi</taxon>
        <taxon>Mammalia</taxon>
        <taxon>Eutheria</taxon>
        <taxon>Laurasiatheria</taxon>
        <taxon>Carnivora</taxon>
        <taxon>Feliformia</taxon>
        <taxon>Herpestidae</taxon>
        <taxon>Suricata</taxon>
    </lineage>
</organism>
<reference evidence="2" key="2">
    <citation type="submission" date="2025-09" db="UniProtKB">
        <authorList>
            <consortium name="Ensembl"/>
        </authorList>
    </citation>
    <scope>IDENTIFICATION</scope>
</reference>
<dbReference type="InterPro" id="IPR037649">
    <property type="entry name" value="C10orf62"/>
</dbReference>
<sequence length="246" mass="26909">MVVLGTALLLGGGGLMLWIQRKRRRKSSPESAQNVQEPPECHQAKNENWIKSHFSRLSEEKLAGCSSAAAPPATSSSGQASTTIHVETFTTRQGEAGTALRRESFSSKKRVSGSSVTKETHKETTKSSSTDEATWAAVAACTKEIDTLGQQLANSMLQRAMAFQNSGHLESRDINQEELKALEDVELKLKGNFLTQRETAVAGMNHTHTVHGHGHHGHQGHPSHLSHQSHSLPNRSHRTYHPFKAT</sequence>
<gene>
    <name evidence="2" type="primary">LOC115284812</name>
</gene>
<feature type="compositionally biased region" description="Basic residues" evidence="1">
    <location>
        <begin position="235"/>
        <end position="246"/>
    </location>
</feature>
<dbReference type="Proteomes" id="UP000472268">
    <property type="component" value="Unplaced"/>
</dbReference>
<feature type="region of interest" description="Disordered" evidence="1">
    <location>
        <begin position="102"/>
        <end position="131"/>
    </location>
</feature>
<feature type="region of interest" description="Disordered" evidence="1">
    <location>
        <begin position="207"/>
        <end position="246"/>
    </location>
</feature>
<evidence type="ECO:0000313" key="3">
    <source>
        <dbReference type="Proteomes" id="UP000472268"/>
    </source>
</evidence>
<dbReference type="PANTHER" id="PTHR23008">
    <property type="entry name" value="CHROMOSOME 28 C10ORF62 HOMOLOG"/>
    <property type="match status" value="1"/>
</dbReference>
<accession>A0A673V0S1</accession>
<dbReference type="OMA" id="AKNENWI"/>
<dbReference type="Pfam" id="PF17729">
    <property type="entry name" value="DUF5569"/>
    <property type="match status" value="1"/>
</dbReference>
<proteinExistence type="predicted"/>
<dbReference type="Ensembl" id="ENSSSUT00005031062.1">
    <property type="protein sequence ID" value="ENSSSUP00005027166.1"/>
    <property type="gene ID" value="ENSSSUG00005017622.1"/>
</dbReference>
<dbReference type="AlphaFoldDB" id="A0A673V0S1"/>
<feature type="compositionally biased region" description="Basic residues" evidence="1">
    <location>
        <begin position="208"/>
        <end position="221"/>
    </location>
</feature>
<feature type="compositionally biased region" description="Low complexity" evidence="1">
    <location>
        <begin position="222"/>
        <end position="233"/>
    </location>
</feature>
<keyword evidence="3" id="KW-1185">Reference proteome</keyword>
<protein>
    <submittedName>
        <fullName evidence="2">Chromosome 10 open reading frame 62</fullName>
    </submittedName>
</protein>
<dbReference type="PANTHER" id="PTHR23008:SF0">
    <property type="entry name" value="CHROMOSOME 10 OPEN READING FRAME 62"/>
    <property type="match status" value="1"/>
</dbReference>
<evidence type="ECO:0000256" key="1">
    <source>
        <dbReference type="SAM" id="MobiDB-lite"/>
    </source>
</evidence>
<name>A0A673V0S1_SURSU</name>